<dbReference type="AlphaFoldDB" id="A0A5N6EJB1"/>
<evidence type="ECO:0000313" key="2">
    <source>
        <dbReference type="Proteomes" id="UP000326799"/>
    </source>
</evidence>
<dbReference type="Gene3D" id="3.40.50.150">
    <property type="entry name" value="Vaccinia Virus protein VP39"/>
    <property type="match status" value="1"/>
</dbReference>
<gene>
    <name evidence="1" type="ORF">BDV33DRAFT_232565</name>
</gene>
<protein>
    <recommendedName>
        <fullName evidence="3">S-adenosyl-L-methionine-dependent methyltransferase</fullName>
    </recommendedName>
</protein>
<dbReference type="EMBL" id="ML733459">
    <property type="protein sequence ID" value="KAB8217696.1"/>
    <property type="molecule type" value="Genomic_DNA"/>
</dbReference>
<evidence type="ECO:0008006" key="3">
    <source>
        <dbReference type="Google" id="ProtNLM"/>
    </source>
</evidence>
<sequence>MYGSGSSPTSPASFRLADGLRYGLQQNHRSIIRLNLQHFLWREVYGFHIHPSVHLPRSDSSLEPSAHPAIADVATGTALWLIDVSRDFPHSRLDGFDIDLTQAPHPGWLLSNITLQHWDVFTDVPASLECQYDLVHVRLLVLVLSGIDPMPWDELDCVNMKIKKVDTSVEAPALEEIRIASHANGRHDWVLGLPRLLNEAGFQDAKLDYYDEGPELVRAFNDQHLLTMEEFASKLMQNGKAEAAASFVKLIQAGYQECVNGAALSIPRVVVVAKRPSSA</sequence>
<name>A0A5N6EJB1_9EURO</name>
<dbReference type="InterPro" id="IPR029063">
    <property type="entry name" value="SAM-dependent_MTases_sf"/>
</dbReference>
<dbReference type="SUPFAM" id="SSF53335">
    <property type="entry name" value="S-adenosyl-L-methionine-dependent methyltransferases"/>
    <property type="match status" value="1"/>
</dbReference>
<organism evidence="1 2">
    <name type="scientific">Aspergillus novoparasiticus</name>
    <dbReference type="NCBI Taxonomy" id="986946"/>
    <lineage>
        <taxon>Eukaryota</taxon>
        <taxon>Fungi</taxon>
        <taxon>Dikarya</taxon>
        <taxon>Ascomycota</taxon>
        <taxon>Pezizomycotina</taxon>
        <taxon>Eurotiomycetes</taxon>
        <taxon>Eurotiomycetidae</taxon>
        <taxon>Eurotiales</taxon>
        <taxon>Aspergillaceae</taxon>
        <taxon>Aspergillus</taxon>
        <taxon>Aspergillus subgen. Circumdati</taxon>
    </lineage>
</organism>
<reference evidence="1 2" key="1">
    <citation type="submission" date="2019-04" db="EMBL/GenBank/DDBJ databases">
        <title>Fungal friends and foes A comparative genomics study of 23 Aspergillus species from section Flavi.</title>
        <authorList>
            <consortium name="DOE Joint Genome Institute"/>
            <person name="Kjaerbolling I."/>
            <person name="Vesth T.C."/>
            <person name="Frisvad J.C."/>
            <person name="Nybo J.L."/>
            <person name="Theobald S."/>
            <person name="Kildgaard S."/>
            <person name="Petersen T.I."/>
            <person name="Kuo A."/>
            <person name="Sato A."/>
            <person name="Lyhne E.K."/>
            <person name="Kogle M.E."/>
            <person name="Wiebenga A."/>
            <person name="Kun R.S."/>
            <person name="Lubbers R.J."/>
            <person name="Makela M.R."/>
            <person name="Barry K."/>
            <person name="Chovatia M."/>
            <person name="Clum A."/>
            <person name="Daum C."/>
            <person name="Haridas S."/>
            <person name="He G."/>
            <person name="LaButti K."/>
            <person name="Lipzen A."/>
            <person name="Mondo S."/>
            <person name="Pangilinan J."/>
            <person name="Riley R."/>
            <person name="Salamov A."/>
            <person name="Simmons B.A."/>
            <person name="Magnuson J.K."/>
            <person name="Henrissat B."/>
            <person name="Mortensen U.H."/>
            <person name="Larsen T.O."/>
            <person name="De vries R.P."/>
            <person name="Grigoriev I.V."/>
            <person name="Machida M."/>
            <person name="Baker S.E."/>
            <person name="Andersen M.R."/>
        </authorList>
    </citation>
    <scope>NUCLEOTIDE SEQUENCE [LARGE SCALE GENOMIC DNA]</scope>
    <source>
        <strain evidence="1 2">CBS 126849</strain>
    </source>
</reference>
<keyword evidence="2" id="KW-1185">Reference proteome</keyword>
<evidence type="ECO:0000313" key="1">
    <source>
        <dbReference type="EMBL" id="KAB8217696.1"/>
    </source>
</evidence>
<accession>A0A5N6EJB1</accession>
<proteinExistence type="predicted"/>
<dbReference type="Proteomes" id="UP000326799">
    <property type="component" value="Unassembled WGS sequence"/>
</dbReference>